<feature type="signal peptide" evidence="1">
    <location>
        <begin position="1"/>
        <end position="25"/>
    </location>
</feature>
<evidence type="ECO:0008006" key="4">
    <source>
        <dbReference type="Google" id="ProtNLM"/>
    </source>
</evidence>
<feature type="chain" id="PRO_5032537982" description="SMB domain-containing protein" evidence="1">
    <location>
        <begin position="26"/>
        <end position="121"/>
    </location>
</feature>
<accession>A0A8B6HTL9</accession>
<evidence type="ECO:0000256" key="1">
    <source>
        <dbReference type="SAM" id="SignalP"/>
    </source>
</evidence>
<protein>
    <recommendedName>
        <fullName evidence="4">SMB domain-containing protein</fullName>
    </recommendedName>
</protein>
<keyword evidence="3" id="KW-1185">Reference proteome</keyword>
<organism evidence="2 3">
    <name type="scientific">Mytilus galloprovincialis</name>
    <name type="common">Mediterranean mussel</name>
    <dbReference type="NCBI Taxonomy" id="29158"/>
    <lineage>
        <taxon>Eukaryota</taxon>
        <taxon>Metazoa</taxon>
        <taxon>Spiralia</taxon>
        <taxon>Lophotrochozoa</taxon>
        <taxon>Mollusca</taxon>
        <taxon>Bivalvia</taxon>
        <taxon>Autobranchia</taxon>
        <taxon>Pteriomorphia</taxon>
        <taxon>Mytilida</taxon>
        <taxon>Mytiloidea</taxon>
        <taxon>Mytilidae</taxon>
        <taxon>Mytilinae</taxon>
        <taxon>Mytilus</taxon>
    </lineage>
</organism>
<dbReference type="AlphaFoldDB" id="A0A8B6HTL9"/>
<dbReference type="OrthoDB" id="6071522at2759"/>
<evidence type="ECO:0000313" key="2">
    <source>
        <dbReference type="EMBL" id="VDI84065.1"/>
    </source>
</evidence>
<keyword evidence="1" id="KW-0732">Signal</keyword>
<dbReference type="Proteomes" id="UP000596742">
    <property type="component" value="Unassembled WGS sequence"/>
</dbReference>
<sequence>MTSSILICILCTYVMLILCVTGVAGDECCKEYTVLSGRKIDAKWCPRYCCYDTIYHDYICCEDESKRALSDHREEFCSKWWSAHLNGATITGKPHKFMTDMTINGTIAMHIVFKEHHNRYF</sequence>
<evidence type="ECO:0000313" key="3">
    <source>
        <dbReference type="Proteomes" id="UP000596742"/>
    </source>
</evidence>
<dbReference type="EMBL" id="UYJE01010537">
    <property type="protein sequence ID" value="VDI84065.1"/>
    <property type="molecule type" value="Genomic_DNA"/>
</dbReference>
<proteinExistence type="predicted"/>
<reference evidence="2" key="1">
    <citation type="submission" date="2018-11" db="EMBL/GenBank/DDBJ databases">
        <authorList>
            <person name="Alioto T."/>
            <person name="Alioto T."/>
        </authorList>
    </citation>
    <scope>NUCLEOTIDE SEQUENCE</scope>
</reference>
<name>A0A8B6HTL9_MYTGA</name>
<gene>
    <name evidence="2" type="ORF">MGAL_10B028731</name>
</gene>
<comment type="caution">
    <text evidence="2">The sequence shown here is derived from an EMBL/GenBank/DDBJ whole genome shotgun (WGS) entry which is preliminary data.</text>
</comment>